<comment type="caution">
    <text evidence="1">The sequence shown here is derived from an EMBL/GenBank/DDBJ whole genome shotgun (WGS) entry which is preliminary data.</text>
</comment>
<accession>A0ACB5UAP3</accession>
<dbReference type="Proteomes" id="UP001165101">
    <property type="component" value="Unassembled WGS sequence"/>
</dbReference>
<organism evidence="1 2">
    <name type="scientific">Candida boidinii</name>
    <name type="common">Yeast</name>
    <dbReference type="NCBI Taxonomy" id="5477"/>
    <lineage>
        <taxon>Eukaryota</taxon>
        <taxon>Fungi</taxon>
        <taxon>Dikarya</taxon>
        <taxon>Ascomycota</taxon>
        <taxon>Saccharomycotina</taxon>
        <taxon>Pichiomycetes</taxon>
        <taxon>Pichiales</taxon>
        <taxon>Pichiaceae</taxon>
        <taxon>Ogataea</taxon>
        <taxon>Ogataea/Candida clade</taxon>
    </lineage>
</organism>
<protein>
    <submittedName>
        <fullName evidence="1">Unnamed protein product</fullName>
    </submittedName>
</protein>
<proteinExistence type="predicted"/>
<dbReference type="EMBL" id="BSXV01008038">
    <property type="protein sequence ID" value="GMF05911.1"/>
    <property type="molecule type" value="Genomic_DNA"/>
</dbReference>
<evidence type="ECO:0000313" key="1">
    <source>
        <dbReference type="EMBL" id="GMF05911.1"/>
    </source>
</evidence>
<name>A0ACB5UAP3_CANBO</name>
<sequence>MIEVVILKNLPNEYSSVQDNRDPASSVPGNNHILNVDAISDVSNTSSNKNFRYINDDELSIEDAADDADLDDDDGDDDDYIDDDEDDYSEAIESLSDLRDGELYSGADDNIHLSHIKNATPID</sequence>
<keyword evidence="2" id="KW-1185">Reference proteome</keyword>
<reference evidence="1" key="1">
    <citation type="submission" date="2023-04" db="EMBL/GenBank/DDBJ databases">
        <title>Candida boidinii NBRC 1967.</title>
        <authorList>
            <person name="Ichikawa N."/>
            <person name="Sato H."/>
            <person name="Tonouchi N."/>
        </authorList>
    </citation>
    <scope>NUCLEOTIDE SEQUENCE</scope>
    <source>
        <strain evidence="1">NBRC 1967</strain>
    </source>
</reference>
<gene>
    <name evidence="1" type="ORF">Cboi01_000664300</name>
</gene>
<evidence type="ECO:0000313" key="2">
    <source>
        <dbReference type="Proteomes" id="UP001165101"/>
    </source>
</evidence>